<organism evidence="2 3">
    <name type="scientific">Aurantiacibacter arachoides</name>
    <dbReference type="NCBI Taxonomy" id="1850444"/>
    <lineage>
        <taxon>Bacteria</taxon>
        <taxon>Pseudomonadati</taxon>
        <taxon>Pseudomonadota</taxon>
        <taxon>Alphaproteobacteria</taxon>
        <taxon>Sphingomonadales</taxon>
        <taxon>Erythrobacteraceae</taxon>
        <taxon>Aurantiacibacter</taxon>
    </lineage>
</organism>
<dbReference type="RefSeq" id="WP_131452450.1">
    <property type="nucleotide sequence ID" value="NZ_BMJK01000001.1"/>
</dbReference>
<feature type="transmembrane region" description="Helical" evidence="1">
    <location>
        <begin position="78"/>
        <end position="99"/>
    </location>
</feature>
<proteinExistence type="predicted"/>
<comment type="caution">
    <text evidence="2">The sequence shown here is derived from an EMBL/GenBank/DDBJ whole genome shotgun (WGS) entry which is preliminary data.</text>
</comment>
<gene>
    <name evidence="2" type="ORF">GRI62_05935</name>
</gene>
<evidence type="ECO:0000256" key="1">
    <source>
        <dbReference type="SAM" id="Phobius"/>
    </source>
</evidence>
<keyword evidence="3" id="KW-1185">Reference proteome</keyword>
<dbReference type="EMBL" id="WTYH01000001">
    <property type="protein sequence ID" value="MXO93146.1"/>
    <property type="molecule type" value="Genomic_DNA"/>
</dbReference>
<keyword evidence="1" id="KW-0812">Transmembrane</keyword>
<feature type="transmembrane region" description="Helical" evidence="1">
    <location>
        <begin position="119"/>
        <end position="138"/>
    </location>
</feature>
<accession>A0A845A1Y1</accession>
<keyword evidence="1" id="KW-0472">Membrane</keyword>
<reference evidence="2 3" key="1">
    <citation type="submission" date="2019-12" db="EMBL/GenBank/DDBJ databases">
        <title>Genomic-based taxomic classification of the family Erythrobacteraceae.</title>
        <authorList>
            <person name="Xu L."/>
        </authorList>
    </citation>
    <scope>NUCLEOTIDE SEQUENCE [LARGE SCALE GENOMIC DNA]</scope>
    <source>
        <strain evidence="2 3">RC4-10-4</strain>
    </source>
</reference>
<dbReference type="AlphaFoldDB" id="A0A845A1Y1"/>
<protein>
    <submittedName>
        <fullName evidence="2">Uncharacterized protein</fullName>
    </submittedName>
</protein>
<evidence type="ECO:0000313" key="2">
    <source>
        <dbReference type="EMBL" id="MXO93146.1"/>
    </source>
</evidence>
<sequence>MPYEPSGGYRIDHDRNQREHRERLYWLTLASGVINAVMVPLHLAELETAFVGPLIGGVIGSLLVAGMKGSTDGYFRSLVDTGLSWMAFGLGLAMLLLWIDSNTSLMDRLVPGFDRLAGNSLLLALVLGLLFHAGYAFAYMRDRLPFGGDDVAQ</sequence>
<dbReference type="OrthoDB" id="7408956at2"/>
<feature type="transmembrane region" description="Helical" evidence="1">
    <location>
        <begin position="24"/>
        <end position="43"/>
    </location>
</feature>
<evidence type="ECO:0000313" key="3">
    <source>
        <dbReference type="Proteomes" id="UP000460626"/>
    </source>
</evidence>
<keyword evidence="1" id="KW-1133">Transmembrane helix</keyword>
<feature type="transmembrane region" description="Helical" evidence="1">
    <location>
        <begin position="49"/>
        <end position="66"/>
    </location>
</feature>
<dbReference type="Proteomes" id="UP000460626">
    <property type="component" value="Unassembled WGS sequence"/>
</dbReference>
<name>A0A845A1Y1_9SPHN</name>